<dbReference type="EMBL" id="UGNX01000001">
    <property type="protein sequence ID" value="STX33527.1"/>
    <property type="molecule type" value="Genomic_DNA"/>
</dbReference>
<feature type="compositionally biased region" description="Basic and acidic residues" evidence="1">
    <location>
        <begin position="202"/>
        <end position="216"/>
    </location>
</feature>
<keyword evidence="4" id="KW-1185">Reference proteome</keyword>
<dbReference type="Proteomes" id="UP000255316">
    <property type="component" value="Unassembled WGS sequence"/>
</dbReference>
<sequence length="260" mass="29745">MPKNLYPNNIVFYSEEMNQIISMKPEFKIERQTMRLLPVDHPENVYISPEKQALYLVHFDEKNDEFVDVEGDTLDGEYNFVLTCEESPKLLCDLNLNHSFLSNGKKVLGAGSLFFENGCLREITNNSGHYRPTDNEMLPFLKAMNAMSLGSVLSYKSYCTNLPKMFEMGDLLDINDFSEILSLDKSAELDRPTSNPKSSSGYDDKVVVKNEKDSSKGRRFGQNISKELLSQYLNILKNPIFAKKEDPVRETIQSQLNIKK</sequence>
<organism evidence="3 5">
    <name type="scientific">Legionella cincinnatiensis</name>
    <dbReference type="NCBI Taxonomy" id="28085"/>
    <lineage>
        <taxon>Bacteria</taxon>
        <taxon>Pseudomonadati</taxon>
        <taxon>Pseudomonadota</taxon>
        <taxon>Gammaproteobacteria</taxon>
        <taxon>Legionellales</taxon>
        <taxon>Legionellaceae</taxon>
        <taxon>Legionella</taxon>
    </lineage>
</organism>
<evidence type="ECO:0000313" key="5">
    <source>
        <dbReference type="Proteomes" id="UP000255316"/>
    </source>
</evidence>
<evidence type="ECO:0000313" key="2">
    <source>
        <dbReference type="EMBL" id="KTC92169.1"/>
    </source>
</evidence>
<dbReference type="Proteomes" id="UP000054854">
    <property type="component" value="Unassembled WGS sequence"/>
</dbReference>
<dbReference type="EMBL" id="LNXX01000007">
    <property type="protein sequence ID" value="KTC92169.1"/>
    <property type="molecule type" value="Genomic_DNA"/>
</dbReference>
<protein>
    <submittedName>
        <fullName evidence="3">Uncharacterized protein</fullName>
    </submittedName>
</protein>
<dbReference type="AlphaFoldDB" id="A0A378IE79"/>
<proteinExistence type="predicted"/>
<accession>A0A378IE79</accession>
<feature type="compositionally biased region" description="Polar residues" evidence="1">
    <location>
        <begin position="192"/>
        <end position="201"/>
    </location>
</feature>
<feature type="region of interest" description="Disordered" evidence="1">
    <location>
        <begin position="188"/>
        <end position="219"/>
    </location>
</feature>
<reference evidence="2 4" key="1">
    <citation type="submission" date="2015-11" db="EMBL/GenBank/DDBJ databases">
        <title>Genomic analysis of 38 Legionella species identifies large and diverse effector repertoires.</title>
        <authorList>
            <person name="Burstein D."/>
            <person name="Amaro F."/>
            <person name="Zusman T."/>
            <person name="Lifshitz Z."/>
            <person name="Cohen O."/>
            <person name="Gilbert J.A."/>
            <person name="Pupko T."/>
            <person name="Shuman H.A."/>
            <person name="Segal G."/>
        </authorList>
    </citation>
    <scope>NUCLEOTIDE SEQUENCE [LARGE SCALE GENOMIC DNA]</scope>
    <source>
        <strain evidence="2 4">CDC#72-OH-14</strain>
    </source>
</reference>
<reference evidence="3 5" key="2">
    <citation type="submission" date="2018-06" db="EMBL/GenBank/DDBJ databases">
        <authorList>
            <consortium name="Pathogen Informatics"/>
            <person name="Doyle S."/>
        </authorList>
    </citation>
    <scope>NUCLEOTIDE SEQUENCE [LARGE SCALE GENOMIC DNA]</scope>
    <source>
        <strain evidence="3 5">NCTC12438</strain>
    </source>
</reference>
<evidence type="ECO:0000313" key="3">
    <source>
        <dbReference type="EMBL" id="STX33527.1"/>
    </source>
</evidence>
<evidence type="ECO:0000256" key="1">
    <source>
        <dbReference type="SAM" id="MobiDB-lite"/>
    </source>
</evidence>
<name>A0A378IE79_9GAMM</name>
<gene>
    <name evidence="2" type="ORF">Lcin_0948</name>
    <name evidence="3" type="ORF">NCTC12438_00098</name>
</gene>
<evidence type="ECO:0000313" key="4">
    <source>
        <dbReference type="Proteomes" id="UP000054854"/>
    </source>
</evidence>